<keyword evidence="2" id="KW-1185">Reference proteome</keyword>
<reference evidence="1 2" key="1">
    <citation type="journal article" date="2024" name="Plant Biotechnol. J.">
        <title>Dendrobium thyrsiflorum genome and its molecular insights into genes involved in important horticultural traits.</title>
        <authorList>
            <person name="Chen B."/>
            <person name="Wang J.Y."/>
            <person name="Zheng P.J."/>
            <person name="Li K.L."/>
            <person name="Liang Y.M."/>
            <person name="Chen X.F."/>
            <person name="Zhang C."/>
            <person name="Zhao X."/>
            <person name="He X."/>
            <person name="Zhang G.Q."/>
            <person name="Liu Z.J."/>
            <person name="Xu Q."/>
        </authorList>
    </citation>
    <scope>NUCLEOTIDE SEQUENCE [LARGE SCALE GENOMIC DNA]</scope>
    <source>
        <strain evidence="1">GZMU011</strain>
    </source>
</reference>
<proteinExistence type="predicted"/>
<gene>
    <name evidence="1" type="ORF">M5K25_010364</name>
</gene>
<evidence type="ECO:0000313" key="2">
    <source>
        <dbReference type="Proteomes" id="UP001552299"/>
    </source>
</evidence>
<dbReference type="Proteomes" id="UP001552299">
    <property type="component" value="Unassembled WGS sequence"/>
</dbReference>
<name>A0ABD0V089_DENTH</name>
<comment type="caution">
    <text evidence="1">The sequence shown here is derived from an EMBL/GenBank/DDBJ whole genome shotgun (WGS) entry which is preliminary data.</text>
</comment>
<protein>
    <submittedName>
        <fullName evidence="1">Uncharacterized protein</fullName>
    </submittedName>
</protein>
<evidence type="ECO:0000313" key="1">
    <source>
        <dbReference type="EMBL" id="KAL0918360.1"/>
    </source>
</evidence>
<dbReference type="AlphaFoldDB" id="A0ABD0V089"/>
<organism evidence="1 2">
    <name type="scientific">Dendrobium thyrsiflorum</name>
    <name type="common">Pinecone-like raceme dendrobium</name>
    <name type="synonym">Orchid</name>
    <dbReference type="NCBI Taxonomy" id="117978"/>
    <lineage>
        <taxon>Eukaryota</taxon>
        <taxon>Viridiplantae</taxon>
        <taxon>Streptophyta</taxon>
        <taxon>Embryophyta</taxon>
        <taxon>Tracheophyta</taxon>
        <taxon>Spermatophyta</taxon>
        <taxon>Magnoliopsida</taxon>
        <taxon>Liliopsida</taxon>
        <taxon>Asparagales</taxon>
        <taxon>Orchidaceae</taxon>
        <taxon>Epidendroideae</taxon>
        <taxon>Malaxideae</taxon>
        <taxon>Dendrobiinae</taxon>
        <taxon>Dendrobium</taxon>
    </lineage>
</organism>
<accession>A0ABD0V089</accession>
<dbReference type="EMBL" id="JANQDX010000009">
    <property type="protein sequence ID" value="KAL0918360.1"/>
    <property type="molecule type" value="Genomic_DNA"/>
</dbReference>
<sequence length="278" mass="29841">MTENVVQSTKIAFQLHRLYRCQAQLVCRLHFPGADEQKDTLRENITCEIQIRRIHYATDQHATSWINCARLRLEDPARSMALLALSANSLALLLISFPSSPLPITLSTALATSSLRTNPSSSFLPPTSTPTFKTSTTNFSFKYWSAPSGHVTIGTPAATPSTTEFHPQCVKNPPSAACESTISCGAHPLTAIPLSPTPSNSTGGGGAPSLTTHMNARPDMTKPIPSSTVCSGSSRPMLPKLTYTTDPISLPSSHLLHLSTSTPDEPFLPLKPTSSFSL</sequence>